<dbReference type="SFLD" id="SFLDS00019">
    <property type="entry name" value="Glutathione_Transferase_(cytos"/>
    <property type="match status" value="1"/>
</dbReference>
<accession>U2YKK9</accession>
<dbReference type="InterPro" id="IPR036282">
    <property type="entry name" value="Glutathione-S-Trfase_C_sf"/>
</dbReference>
<dbReference type="CDD" id="cd03057">
    <property type="entry name" value="GST_N_Beta"/>
    <property type="match status" value="1"/>
</dbReference>
<evidence type="ECO:0000313" key="4">
    <source>
        <dbReference type="Proteomes" id="UP000016568"/>
    </source>
</evidence>
<protein>
    <submittedName>
        <fullName evidence="3">Glutathione S-transferase</fullName>
    </submittedName>
</protein>
<dbReference type="Gene3D" id="1.20.1050.10">
    <property type="match status" value="1"/>
</dbReference>
<dbReference type="Gene3D" id="3.40.30.10">
    <property type="entry name" value="Glutaredoxin"/>
    <property type="match status" value="1"/>
</dbReference>
<dbReference type="GO" id="GO:0016740">
    <property type="term" value="F:transferase activity"/>
    <property type="evidence" value="ECO:0007669"/>
    <property type="project" value="UniProtKB-KW"/>
</dbReference>
<evidence type="ECO:0000259" key="1">
    <source>
        <dbReference type="PROSITE" id="PS50404"/>
    </source>
</evidence>
<name>U2YKK9_9SPHN</name>
<dbReference type="SFLD" id="SFLDG00358">
    <property type="entry name" value="Main_(cytGST)"/>
    <property type="match status" value="1"/>
</dbReference>
<dbReference type="Pfam" id="PF00043">
    <property type="entry name" value="GST_C"/>
    <property type="match status" value="1"/>
</dbReference>
<dbReference type="EMBL" id="BASZ01000005">
    <property type="protein sequence ID" value="GAD49105.1"/>
    <property type="molecule type" value="Genomic_DNA"/>
</dbReference>
<dbReference type="OrthoDB" id="7583243at2"/>
<dbReference type="PROSITE" id="PS50404">
    <property type="entry name" value="GST_NTER"/>
    <property type="match status" value="1"/>
</dbReference>
<dbReference type="SUPFAM" id="SSF52833">
    <property type="entry name" value="Thioredoxin-like"/>
    <property type="match status" value="1"/>
</dbReference>
<keyword evidence="4" id="KW-1185">Reference proteome</keyword>
<dbReference type="AlphaFoldDB" id="U2YKK9"/>
<keyword evidence="3" id="KW-0808">Transferase</keyword>
<sequence length="206" mass="22478">MTTLFYSPGACSLAPHIVLEWIGAPYEAVRVKTGSDELRAINPSGAVPALREDDGWILTQASAILDYLAHKHPEAGLGGGDGLRERAEVERWLAYFTSDMHASFWPIFNPARYTLDPADGAKEAVVGAAVNRVRTVMGILEAHLAGREWILDTGRSVIDAYAFPMLRWAKAKLPGGLTDFPNIRALSDRLAADPAVQRVLERERAG</sequence>
<feature type="domain" description="GST N-terminal" evidence="1">
    <location>
        <begin position="1"/>
        <end position="76"/>
    </location>
</feature>
<dbReference type="CDD" id="cd03188">
    <property type="entry name" value="GST_C_Beta"/>
    <property type="match status" value="1"/>
</dbReference>
<dbReference type="InterPro" id="IPR040079">
    <property type="entry name" value="Glutathione_S-Trfase"/>
</dbReference>
<dbReference type="RefSeq" id="WP_021690012.1">
    <property type="nucleotide sequence ID" value="NZ_BASZ01000005.1"/>
</dbReference>
<evidence type="ECO:0000313" key="3">
    <source>
        <dbReference type="EMBL" id="GAD49105.1"/>
    </source>
</evidence>
<dbReference type="InterPro" id="IPR004046">
    <property type="entry name" value="GST_C"/>
</dbReference>
<dbReference type="InterPro" id="IPR004045">
    <property type="entry name" value="Glutathione_S-Trfase_N"/>
</dbReference>
<dbReference type="KEGG" id="ntd:EGO55_11340"/>
<dbReference type="PANTHER" id="PTHR44051:SF8">
    <property type="entry name" value="GLUTATHIONE S-TRANSFERASE GSTA"/>
    <property type="match status" value="1"/>
</dbReference>
<reference evidence="3 4" key="1">
    <citation type="submission" date="2013-09" db="EMBL/GenBank/DDBJ databases">
        <title>Whole genome shotgun sequence of Novosphingobium tardaugens NBRC 16725.</title>
        <authorList>
            <person name="Isaki S."/>
            <person name="Hosoyama A."/>
            <person name="Tsuchikane K."/>
            <person name="Katsumata H."/>
            <person name="Ando Y."/>
            <person name="Yamazaki S."/>
            <person name="Fujita N."/>
        </authorList>
    </citation>
    <scope>NUCLEOTIDE SEQUENCE [LARGE SCALE GENOMIC DNA]</scope>
    <source>
        <strain evidence="3 4">NBRC 16725</strain>
    </source>
</reference>
<dbReference type="eggNOG" id="COG0625">
    <property type="taxonomic scope" value="Bacteria"/>
</dbReference>
<dbReference type="Proteomes" id="UP000016568">
    <property type="component" value="Unassembled WGS sequence"/>
</dbReference>
<dbReference type="InterPro" id="IPR036249">
    <property type="entry name" value="Thioredoxin-like_sf"/>
</dbReference>
<dbReference type="SUPFAM" id="SSF47616">
    <property type="entry name" value="GST C-terminal domain-like"/>
    <property type="match status" value="1"/>
</dbReference>
<feature type="domain" description="GST C-terminal" evidence="2">
    <location>
        <begin position="82"/>
        <end position="206"/>
    </location>
</feature>
<dbReference type="PROSITE" id="PS50405">
    <property type="entry name" value="GST_CTER"/>
    <property type="match status" value="1"/>
</dbReference>
<organism evidence="3 4">
    <name type="scientific">Caenibius tardaugens NBRC 16725</name>
    <dbReference type="NCBI Taxonomy" id="1219035"/>
    <lineage>
        <taxon>Bacteria</taxon>
        <taxon>Pseudomonadati</taxon>
        <taxon>Pseudomonadota</taxon>
        <taxon>Alphaproteobacteria</taxon>
        <taxon>Sphingomonadales</taxon>
        <taxon>Erythrobacteraceae</taxon>
        <taxon>Caenibius</taxon>
    </lineage>
</organism>
<dbReference type="SFLD" id="SFLDG01150">
    <property type="entry name" value="Main.1:_Beta-like"/>
    <property type="match status" value="1"/>
</dbReference>
<dbReference type="Pfam" id="PF13417">
    <property type="entry name" value="GST_N_3"/>
    <property type="match status" value="1"/>
</dbReference>
<comment type="caution">
    <text evidence="3">The sequence shown here is derived from an EMBL/GenBank/DDBJ whole genome shotgun (WGS) entry which is preliminary data.</text>
</comment>
<dbReference type="InterPro" id="IPR010987">
    <property type="entry name" value="Glutathione-S-Trfase_C-like"/>
</dbReference>
<dbReference type="PANTHER" id="PTHR44051">
    <property type="entry name" value="GLUTATHIONE S-TRANSFERASE-RELATED"/>
    <property type="match status" value="1"/>
</dbReference>
<evidence type="ECO:0000259" key="2">
    <source>
        <dbReference type="PROSITE" id="PS50405"/>
    </source>
</evidence>
<proteinExistence type="predicted"/>
<gene>
    <name evidence="3" type="primary">gst</name>
    <name evidence="3" type="ORF">NT2_05_00260</name>
</gene>